<dbReference type="EC" id="3.2.1.135" evidence="5"/>
<dbReference type="InterPro" id="IPR013783">
    <property type="entry name" value="Ig-like_fold"/>
</dbReference>
<dbReference type="EMBL" id="CACRUA010000038">
    <property type="protein sequence ID" value="VYU68452.1"/>
    <property type="molecule type" value="Genomic_DNA"/>
</dbReference>
<name>A0A6N3GWB4_CLOSY</name>
<dbReference type="InterPro" id="IPR013780">
    <property type="entry name" value="Glyco_hydro_b"/>
</dbReference>
<dbReference type="Gene3D" id="3.20.20.80">
    <property type="entry name" value="Glycosidases"/>
    <property type="match status" value="1"/>
</dbReference>
<keyword evidence="2 5" id="KW-0378">Hydrolase</keyword>
<dbReference type="Gene3D" id="2.60.40.1180">
    <property type="entry name" value="Golgi alpha-mannosidase II"/>
    <property type="match status" value="1"/>
</dbReference>
<dbReference type="RefSeq" id="WP_156684830.1">
    <property type="nucleotide sequence ID" value="NZ_CACRUA010000038.1"/>
</dbReference>
<dbReference type="CDD" id="cd11338">
    <property type="entry name" value="AmyAc_CMD"/>
    <property type="match status" value="1"/>
</dbReference>
<evidence type="ECO:0000259" key="4">
    <source>
        <dbReference type="SMART" id="SM00642"/>
    </source>
</evidence>
<evidence type="ECO:0000256" key="1">
    <source>
        <dbReference type="ARBA" id="ARBA00008061"/>
    </source>
</evidence>
<dbReference type="GO" id="GO:0005975">
    <property type="term" value="P:carbohydrate metabolic process"/>
    <property type="evidence" value="ECO:0007669"/>
    <property type="project" value="InterPro"/>
</dbReference>
<dbReference type="Pfam" id="PF02903">
    <property type="entry name" value="Alpha-amylase_N"/>
    <property type="match status" value="1"/>
</dbReference>
<protein>
    <submittedName>
        <fullName evidence="5">Neopullulanase 1</fullName>
        <ecNumber evidence="5">3.2.1.135</ecNumber>
    </submittedName>
</protein>
<dbReference type="InterPro" id="IPR004185">
    <property type="entry name" value="Glyco_hydro_13_lg-like_dom"/>
</dbReference>
<comment type="similarity">
    <text evidence="1">Belongs to the glycosyl hydrolase 13 family.</text>
</comment>
<dbReference type="InterPro" id="IPR014756">
    <property type="entry name" value="Ig_E-set"/>
</dbReference>
<dbReference type="CDD" id="cd02857">
    <property type="entry name" value="E_set_CDase_PDE_N"/>
    <property type="match status" value="1"/>
</dbReference>
<gene>
    <name evidence="5" type="primary">tvaI</name>
    <name evidence="5" type="ORF">CSLFYP84_03319</name>
</gene>
<dbReference type="PANTHER" id="PTHR10357">
    <property type="entry name" value="ALPHA-AMYLASE FAMILY MEMBER"/>
    <property type="match status" value="1"/>
</dbReference>
<evidence type="ECO:0000256" key="2">
    <source>
        <dbReference type="ARBA" id="ARBA00022801"/>
    </source>
</evidence>
<reference evidence="5" key="1">
    <citation type="submission" date="2019-11" db="EMBL/GenBank/DDBJ databases">
        <authorList>
            <person name="Feng L."/>
        </authorList>
    </citation>
    <scope>NUCLEOTIDE SEQUENCE</scope>
    <source>
        <strain evidence="5">CsymbiosumLFYP84</strain>
    </source>
</reference>
<dbReference type="GO" id="GO:0031216">
    <property type="term" value="F:neopullulanase activity"/>
    <property type="evidence" value="ECO:0007669"/>
    <property type="project" value="UniProtKB-EC"/>
</dbReference>
<organism evidence="5">
    <name type="scientific">Clostridium symbiosum</name>
    <name type="common">Bacteroides symbiosus</name>
    <dbReference type="NCBI Taxonomy" id="1512"/>
    <lineage>
        <taxon>Bacteria</taxon>
        <taxon>Bacillati</taxon>
        <taxon>Bacillota</taxon>
        <taxon>Clostridia</taxon>
        <taxon>Lachnospirales</taxon>
        <taxon>Lachnospiraceae</taxon>
        <taxon>Otoolea</taxon>
    </lineage>
</organism>
<keyword evidence="3 5" id="KW-0326">Glycosidase</keyword>
<dbReference type="InterPro" id="IPR006047">
    <property type="entry name" value="GH13_cat_dom"/>
</dbReference>
<dbReference type="SUPFAM" id="SSF51445">
    <property type="entry name" value="(Trans)glycosidases"/>
    <property type="match status" value="1"/>
</dbReference>
<dbReference type="SMART" id="SM00642">
    <property type="entry name" value="Aamy"/>
    <property type="match status" value="1"/>
</dbReference>
<dbReference type="PANTHER" id="PTHR10357:SF210">
    <property type="entry name" value="MALTODEXTRIN GLUCOSIDASE"/>
    <property type="match status" value="1"/>
</dbReference>
<proteinExistence type="inferred from homology"/>
<dbReference type="Gene3D" id="2.60.40.10">
    <property type="entry name" value="Immunoglobulins"/>
    <property type="match status" value="1"/>
</dbReference>
<evidence type="ECO:0000256" key="3">
    <source>
        <dbReference type="ARBA" id="ARBA00023295"/>
    </source>
</evidence>
<feature type="domain" description="Glycosyl hydrolase family 13 catalytic" evidence="4">
    <location>
        <begin position="131"/>
        <end position="584"/>
    </location>
</feature>
<evidence type="ECO:0000313" key="5">
    <source>
        <dbReference type="EMBL" id="VYU68452.1"/>
    </source>
</evidence>
<sequence>MERINREALFSDETEDYRHPCEADAGQEVIFYFRTERDGADAVYLIEYDKQDRMKERDMEYSHSDSLFDYYRCKYILGEEVLNYCFRADREEDICFYGRLGAADQPSRETAFHMTPGFFVPDWCKGAVMYQIYVDRFCNGDPSNDVETNEYIYIGKPVERVRDWNELPSKMDVRRFYGGDIRGIWDKLSYLKSLKVEAIYLNPIFVSPSNHKYDCQDYDHVDPHFGVIRHDLDLLVEPDAMDNDNAGKYTARTADEENLQASDLLFARFVEAAHEKGIRVIIDGVFNHCGSFNKWLDAELIYQHEGGYPPGAYVSDKSPYRNFFKFNNHGNWPFNDSYDGWWGHSTLPKLNYEESPELYRYIMDIGKKWVSPPFNADGWRLDVAADLGRTSEFNHQFWKDFRKAVKEANPEAVIIAEHYGDPSEWLKGDEWDTVMNYDAFMEPVSWFLTGLEKHSDEANESLYGNGKAFFEMMRYHMLRMQTSSLMTAMNELSNHDHSRFLTRSNRRIGRLGTAGAAAASEGISYGIFRQGVVLQMTWPGAPTIYYGDEAGVCGWTDPDNRRTYPWGNEDLELIEFHRYMTGIRKRNQAFRTGSLRQLAAEQGMIAYGRFSRGNKEGGESKGVVIINTCHEAMTYSIPVWLIGVTDSEYMSRRMLTYEEGYNAGAVNYEVKNGILIIEVPAVGSAVLVAREQ</sequence>
<accession>A0A6N3GWB4</accession>
<dbReference type="SUPFAM" id="SSF81296">
    <property type="entry name" value="E set domains"/>
    <property type="match status" value="1"/>
</dbReference>
<dbReference type="Pfam" id="PF00128">
    <property type="entry name" value="Alpha-amylase"/>
    <property type="match status" value="2"/>
</dbReference>
<dbReference type="AlphaFoldDB" id="A0A6N3GWB4"/>
<dbReference type="InterPro" id="IPR017853">
    <property type="entry name" value="GH"/>
</dbReference>